<keyword evidence="1" id="KW-1133">Transmembrane helix</keyword>
<evidence type="ECO:0000313" key="3">
    <source>
        <dbReference type="Proteomes" id="UP001165082"/>
    </source>
</evidence>
<keyword evidence="3" id="KW-1185">Reference proteome</keyword>
<accession>A0A9W6ZKN7</accession>
<evidence type="ECO:0000256" key="1">
    <source>
        <dbReference type="SAM" id="Phobius"/>
    </source>
</evidence>
<proteinExistence type="predicted"/>
<dbReference type="Proteomes" id="UP001165082">
    <property type="component" value="Unassembled WGS sequence"/>
</dbReference>
<feature type="non-terminal residue" evidence="2">
    <location>
        <position position="345"/>
    </location>
</feature>
<keyword evidence="1" id="KW-0472">Membrane</keyword>
<gene>
    <name evidence="2" type="ORF">TrRE_jg10840</name>
</gene>
<organism evidence="2 3">
    <name type="scientific">Triparma retinervis</name>
    <dbReference type="NCBI Taxonomy" id="2557542"/>
    <lineage>
        <taxon>Eukaryota</taxon>
        <taxon>Sar</taxon>
        <taxon>Stramenopiles</taxon>
        <taxon>Ochrophyta</taxon>
        <taxon>Bolidophyceae</taxon>
        <taxon>Parmales</taxon>
        <taxon>Triparmaceae</taxon>
        <taxon>Triparma</taxon>
    </lineage>
</organism>
<dbReference type="EMBL" id="BRXZ01002069">
    <property type="protein sequence ID" value="GMH53801.1"/>
    <property type="molecule type" value="Genomic_DNA"/>
</dbReference>
<evidence type="ECO:0000313" key="2">
    <source>
        <dbReference type="EMBL" id="GMH53801.1"/>
    </source>
</evidence>
<feature type="transmembrane region" description="Helical" evidence="1">
    <location>
        <begin position="121"/>
        <end position="140"/>
    </location>
</feature>
<keyword evidence="1" id="KW-0812">Transmembrane</keyword>
<name>A0A9W6ZKN7_9STRA</name>
<reference evidence="2" key="1">
    <citation type="submission" date="2022-07" db="EMBL/GenBank/DDBJ databases">
        <title>Genome analysis of Parmales, a sister group of diatoms, reveals the evolutionary specialization of diatoms from phago-mixotrophs to photoautotrophs.</title>
        <authorList>
            <person name="Ban H."/>
            <person name="Sato S."/>
            <person name="Yoshikawa S."/>
            <person name="Kazumasa Y."/>
            <person name="Nakamura Y."/>
            <person name="Ichinomiya M."/>
            <person name="Saitoh K."/>
            <person name="Sato N."/>
            <person name="Blanc-Mathieu R."/>
            <person name="Endo H."/>
            <person name="Kuwata A."/>
            <person name="Ogata H."/>
        </authorList>
    </citation>
    <scope>NUCLEOTIDE SEQUENCE</scope>
</reference>
<sequence>MAVDLSKLSVVYSFLYVPHLCKPTYARILNYLEDKFGGPLISTLLPQTYLLQAAAQVLLTTVVDLEGDGGLLYFTAINWVRELSLAVGDWMLTIAVIRFLRGSKNCTTSSINVSMAESSRLRFLGSFFGSLITLLVYAIIGDDGSNGVPKGVMVLCFLIAAVCSGGGGAMVMRGYRDRRGGVDGGTTSIILKGEEDTPTNTDGPRAGTQAQYIVVYLQALLLLNLFSSLIPDYPIWLTGALVVPLLAFTNRSDANILAYNMAPNLGYAATGVIYQVYQDNVWFLLATPCLGMLVSTAGAKYYKGVNAQSASALWAILALATAADGAAGEGVGFTRAIGTYCVNAT</sequence>
<protein>
    <submittedName>
        <fullName evidence="2">Uncharacterized protein</fullName>
    </submittedName>
</protein>
<dbReference type="OrthoDB" id="10437782at2759"/>
<feature type="transmembrane region" description="Helical" evidence="1">
    <location>
        <begin position="152"/>
        <end position="171"/>
    </location>
</feature>
<dbReference type="AlphaFoldDB" id="A0A9W6ZKN7"/>
<feature type="transmembrane region" description="Helical" evidence="1">
    <location>
        <begin position="282"/>
        <end position="302"/>
    </location>
</feature>
<comment type="caution">
    <text evidence="2">The sequence shown here is derived from an EMBL/GenBank/DDBJ whole genome shotgun (WGS) entry which is preliminary data.</text>
</comment>
<feature type="transmembrane region" description="Helical" evidence="1">
    <location>
        <begin position="210"/>
        <end position="227"/>
    </location>
</feature>
<feature type="transmembrane region" description="Helical" evidence="1">
    <location>
        <begin position="256"/>
        <end position="276"/>
    </location>
</feature>